<feature type="region of interest" description="Disordered" evidence="3">
    <location>
        <begin position="1"/>
        <end position="33"/>
    </location>
</feature>
<keyword evidence="6" id="KW-1185">Reference proteome</keyword>
<dbReference type="InterPro" id="IPR040442">
    <property type="entry name" value="Pyrv_kinase-like_dom_sf"/>
</dbReference>
<comment type="caution">
    <text evidence="5">The sequence shown here is derived from an EMBL/GenBank/DDBJ whole genome shotgun (WGS) entry which is preliminary data.</text>
</comment>
<evidence type="ECO:0000256" key="3">
    <source>
        <dbReference type="SAM" id="MobiDB-lite"/>
    </source>
</evidence>
<dbReference type="PANTHER" id="PTHR30502">
    <property type="entry name" value="2-KETO-3-DEOXY-L-RHAMNONATE ALDOLASE"/>
    <property type="match status" value="1"/>
</dbReference>
<sequence>MHTSSLNLTQQDSSISTRATNGATSMNGTTGLARVDPEHVAKLGMAAYRAPSLLQPHRAQEALRDAHGGRIPPLIGFFCGLSCPPVAKVVAQLGFDIVWIDWEHASTNVETMTQMVHDVQFFSEGKSMAFVRVPGHGHENIGFALDAGASIVVPQVDTVEQARHIVSAARYGAIRNGTRSAPPARYLPGISDTPLDPSLTFHENVNKQAAIVIQIETYKGIQNLDAILTECGDQISSVWLGSLDARISMGLSGGGLGGTEPEWLEAVALYESTLAKHNMPASGLAMGTPETKEMMGRGKSFVVVAADTYAIMGAGLSELGYFRENFPRKNHKGIYKQL</sequence>
<dbReference type="InterPro" id="IPR050251">
    <property type="entry name" value="HpcH-HpaI_aldolase"/>
</dbReference>
<dbReference type="SUPFAM" id="SSF51621">
    <property type="entry name" value="Phosphoenolpyruvate/pyruvate domain"/>
    <property type="match status" value="1"/>
</dbReference>
<evidence type="ECO:0000259" key="4">
    <source>
        <dbReference type="Pfam" id="PF03328"/>
    </source>
</evidence>
<protein>
    <recommendedName>
        <fullName evidence="4">HpcH/HpaI aldolase/citrate lyase domain-containing protein</fullName>
    </recommendedName>
</protein>
<evidence type="ECO:0000313" key="6">
    <source>
        <dbReference type="Proteomes" id="UP000664132"/>
    </source>
</evidence>
<dbReference type="Pfam" id="PF03328">
    <property type="entry name" value="HpcH_HpaI"/>
    <property type="match status" value="1"/>
</dbReference>
<dbReference type="GO" id="GO:0016832">
    <property type="term" value="F:aldehyde-lyase activity"/>
    <property type="evidence" value="ECO:0007669"/>
    <property type="project" value="TreeGrafter"/>
</dbReference>
<dbReference type="OrthoDB" id="1621678at2759"/>
<dbReference type="InterPro" id="IPR015813">
    <property type="entry name" value="Pyrv/PenolPyrv_kinase-like_dom"/>
</dbReference>
<dbReference type="GO" id="GO:0046872">
    <property type="term" value="F:metal ion binding"/>
    <property type="evidence" value="ECO:0007669"/>
    <property type="project" value="UniProtKB-KW"/>
</dbReference>
<dbReference type="EMBL" id="JAFJYH010000135">
    <property type="protein sequence ID" value="KAG4418181.1"/>
    <property type="molecule type" value="Genomic_DNA"/>
</dbReference>
<organism evidence="5 6">
    <name type="scientific">Cadophora malorum</name>
    <dbReference type="NCBI Taxonomy" id="108018"/>
    <lineage>
        <taxon>Eukaryota</taxon>
        <taxon>Fungi</taxon>
        <taxon>Dikarya</taxon>
        <taxon>Ascomycota</taxon>
        <taxon>Pezizomycotina</taxon>
        <taxon>Leotiomycetes</taxon>
        <taxon>Helotiales</taxon>
        <taxon>Ploettnerulaceae</taxon>
        <taxon>Cadophora</taxon>
    </lineage>
</organism>
<feature type="compositionally biased region" description="Polar residues" evidence="3">
    <location>
        <begin position="1"/>
        <end position="30"/>
    </location>
</feature>
<gene>
    <name evidence="5" type="ORF">IFR04_008702</name>
</gene>
<dbReference type="AlphaFoldDB" id="A0A8H7W5C0"/>
<dbReference type="GO" id="GO:0005737">
    <property type="term" value="C:cytoplasm"/>
    <property type="evidence" value="ECO:0007669"/>
    <property type="project" value="TreeGrafter"/>
</dbReference>
<keyword evidence="1" id="KW-0479">Metal-binding</keyword>
<proteinExistence type="predicted"/>
<evidence type="ECO:0000256" key="1">
    <source>
        <dbReference type="ARBA" id="ARBA00022723"/>
    </source>
</evidence>
<keyword evidence="2" id="KW-0456">Lyase</keyword>
<dbReference type="Gene3D" id="3.20.20.60">
    <property type="entry name" value="Phosphoenolpyruvate-binding domains"/>
    <property type="match status" value="1"/>
</dbReference>
<dbReference type="Proteomes" id="UP000664132">
    <property type="component" value="Unassembled WGS sequence"/>
</dbReference>
<reference evidence="5" key="1">
    <citation type="submission" date="2021-02" db="EMBL/GenBank/DDBJ databases">
        <title>Genome sequence Cadophora malorum strain M34.</title>
        <authorList>
            <person name="Stefanovic E."/>
            <person name="Vu D."/>
            <person name="Scully C."/>
            <person name="Dijksterhuis J."/>
            <person name="Roader J."/>
            <person name="Houbraken J."/>
        </authorList>
    </citation>
    <scope>NUCLEOTIDE SEQUENCE</scope>
    <source>
        <strain evidence="5">M34</strain>
    </source>
</reference>
<evidence type="ECO:0000256" key="2">
    <source>
        <dbReference type="ARBA" id="ARBA00023239"/>
    </source>
</evidence>
<name>A0A8H7W5C0_9HELO</name>
<evidence type="ECO:0000313" key="5">
    <source>
        <dbReference type="EMBL" id="KAG4418181.1"/>
    </source>
</evidence>
<accession>A0A8H7W5C0</accession>
<dbReference type="PANTHER" id="PTHR30502:SF8">
    <property type="entry name" value="SYNTHASE, PUTATIVE-RELATED"/>
    <property type="match status" value="1"/>
</dbReference>
<dbReference type="InterPro" id="IPR005000">
    <property type="entry name" value="Aldolase/citrate-lyase_domain"/>
</dbReference>
<feature type="domain" description="HpcH/HpaI aldolase/citrate lyase" evidence="4">
    <location>
        <begin position="75"/>
        <end position="255"/>
    </location>
</feature>